<dbReference type="AlphaFoldDB" id="A0A423SPF9"/>
<evidence type="ECO:0000313" key="2">
    <source>
        <dbReference type="EMBL" id="ROT66087.1"/>
    </source>
</evidence>
<dbReference type="InterPro" id="IPR029625">
    <property type="entry name" value="FAM169"/>
</dbReference>
<comment type="caution">
    <text evidence="2">The sequence shown here is derived from an EMBL/GenBank/DDBJ whole genome shotgun (WGS) entry which is preliminary data.</text>
</comment>
<proteinExistence type="predicted"/>
<evidence type="ECO:0000256" key="1">
    <source>
        <dbReference type="SAM" id="MobiDB-lite"/>
    </source>
</evidence>
<protein>
    <submittedName>
        <fullName evidence="2">Uncharacterized protein</fullName>
    </submittedName>
</protein>
<dbReference type="STRING" id="6689.A0A423SPF9"/>
<feature type="compositionally biased region" description="Acidic residues" evidence="1">
    <location>
        <begin position="354"/>
        <end position="364"/>
    </location>
</feature>
<dbReference type="EMBL" id="QCYY01002992">
    <property type="protein sequence ID" value="ROT66087.1"/>
    <property type="molecule type" value="Genomic_DNA"/>
</dbReference>
<dbReference type="OrthoDB" id="8954808at2759"/>
<feature type="region of interest" description="Disordered" evidence="1">
    <location>
        <begin position="309"/>
        <end position="364"/>
    </location>
</feature>
<dbReference type="PANTHER" id="PTHR22442:SF10">
    <property type="entry name" value="N-ACETYLTRANSFERASE, GNAT FAMILY-RELATED"/>
    <property type="match status" value="1"/>
</dbReference>
<name>A0A423SPF9_PENVA</name>
<reference evidence="2 3" key="1">
    <citation type="submission" date="2018-04" db="EMBL/GenBank/DDBJ databases">
        <authorList>
            <person name="Zhang X."/>
            <person name="Yuan J."/>
            <person name="Li F."/>
            <person name="Xiang J."/>
        </authorList>
    </citation>
    <scope>NUCLEOTIDE SEQUENCE [LARGE SCALE GENOMIC DNA]</scope>
    <source>
        <tissue evidence="2">Muscle</tissue>
    </source>
</reference>
<sequence length="364" mass="40793">MKKRRRRSSGALEQNRLTRLTYSLVFYTPSSSSKTFAEDLQAPEGSRFEDAEIHDSITNIAIWLETHSHAGPQQTPEEITALDLAVAVPGECFFPELCAENEEASHEEEKGILVYTDSSEDKYIWLMGDWHPLERVLNITSSKAGWVRTTCLGERLLVLVLTQLDYTAREAEAEVPYGCCPLSDPTYLLWHDHRPSGMCSIKRKGTSIWGGEDVYACDTLDTMYVRECARRQGHSLELLRTLTSEIPPGEHLGLSHPVSLSMCKVLLKFIQVYPELRDTLWTLDEDGEVSGTVTLMLGSLMMRGALHGAGALSQPPVPMEEAQQPMEQADQPMEQSNTQQEQQQASQQKSEADQQQESEPCDTS</sequence>
<keyword evidence="3" id="KW-1185">Reference proteome</keyword>
<reference evidence="2 3" key="2">
    <citation type="submission" date="2019-01" db="EMBL/GenBank/DDBJ databases">
        <title>The decoding of complex shrimp genome reveals the adaptation for benthos swimmer, frequently molting mechanism and breeding impact on genome.</title>
        <authorList>
            <person name="Sun Y."/>
            <person name="Gao Y."/>
            <person name="Yu Y."/>
        </authorList>
    </citation>
    <scope>NUCLEOTIDE SEQUENCE [LARGE SCALE GENOMIC DNA]</scope>
    <source>
        <tissue evidence="2">Muscle</tissue>
    </source>
</reference>
<dbReference type="PANTHER" id="PTHR22442">
    <property type="match status" value="1"/>
</dbReference>
<organism evidence="2 3">
    <name type="scientific">Penaeus vannamei</name>
    <name type="common">Whiteleg shrimp</name>
    <name type="synonym">Litopenaeus vannamei</name>
    <dbReference type="NCBI Taxonomy" id="6689"/>
    <lineage>
        <taxon>Eukaryota</taxon>
        <taxon>Metazoa</taxon>
        <taxon>Ecdysozoa</taxon>
        <taxon>Arthropoda</taxon>
        <taxon>Crustacea</taxon>
        <taxon>Multicrustacea</taxon>
        <taxon>Malacostraca</taxon>
        <taxon>Eumalacostraca</taxon>
        <taxon>Eucarida</taxon>
        <taxon>Decapoda</taxon>
        <taxon>Dendrobranchiata</taxon>
        <taxon>Penaeoidea</taxon>
        <taxon>Penaeidae</taxon>
        <taxon>Penaeus</taxon>
    </lineage>
</organism>
<gene>
    <name evidence="2" type="ORF">C7M84_015920</name>
</gene>
<feature type="compositionally biased region" description="Low complexity" evidence="1">
    <location>
        <begin position="334"/>
        <end position="353"/>
    </location>
</feature>
<evidence type="ECO:0000313" key="3">
    <source>
        <dbReference type="Proteomes" id="UP000283509"/>
    </source>
</evidence>
<accession>A0A423SPF9</accession>
<dbReference type="Proteomes" id="UP000283509">
    <property type="component" value="Unassembled WGS sequence"/>
</dbReference>